<protein>
    <submittedName>
        <fullName evidence="1">Four helix bundle protein</fullName>
    </submittedName>
</protein>
<accession>A0A399D1A3</accession>
<dbReference type="Proteomes" id="UP000266441">
    <property type="component" value="Unassembled WGS sequence"/>
</dbReference>
<dbReference type="InterPro" id="IPR012657">
    <property type="entry name" value="23S_rRNA-intervening_sequence"/>
</dbReference>
<dbReference type="RefSeq" id="WP_119350620.1">
    <property type="nucleotide sequence ID" value="NZ_QWET01000010.1"/>
</dbReference>
<dbReference type="Gene3D" id="1.20.1440.60">
    <property type="entry name" value="23S rRNA-intervening sequence"/>
    <property type="match status" value="1"/>
</dbReference>
<dbReference type="PANTHER" id="PTHR38471">
    <property type="entry name" value="FOUR HELIX BUNDLE PROTEIN"/>
    <property type="match status" value="1"/>
</dbReference>
<gene>
    <name evidence="1" type="ORF">D1164_13960</name>
</gene>
<dbReference type="NCBIfam" id="TIGR02436">
    <property type="entry name" value="four helix bundle protein"/>
    <property type="match status" value="1"/>
</dbReference>
<sequence>MEKIKSHRELKVYQKAFDAAMAIYMISKKFPKEETYSLTDQIRRSSRSVSSNISEAFRRRKYPKSFSNKLNESEAEAAETQNWLDFSLACNYISQEMYSKLDQEYENIIGMLVIMQKQTEKWSI</sequence>
<dbReference type="PANTHER" id="PTHR38471:SF2">
    <property type="entry name" value="FOUR HELIX BUNDLE PROTEIN"/>
    <property type="match status" value="1"/>
</dbReference>
<proteinExistence type="predicted"/>
<dbReference type="CDD" id="cd16377">
    <property type="entry name" value="23S_rRNA_IVP_like"/>
    <property type="match status" value="1"/>
</dbReference>
<dbReference type="EMBL" id="QWET01000010">
    <property type="protein sequence ID" value="RIH64461.1"/>
    <property type="molecule type" value="Genomic_DNA"/>
</dbReference>
<organism evidence="1 2">
    <name type="scientific">Mariniphaga sediminis</name>
    <dbReference type="NCBI Taxonomy" id="1628158"/>
    <lineage>
        <taxon>Bacteria</taxon>
        <taxon>Pseudomonadati</taxon>
        <taxon>Bacteroidota</taxon>
        <taxon>Bacteroidia</taxon>
        <taxon>Marinilabiliales</taxon>
        <taxon>Prolixibacteraceae</taxon>
        <taxon>Mariniphaga</taxon>
    </lineage>
</organism>
<evidence type="ECO:0000313" key="1">
    <source>
        <dbReference type="EMBL" id="RIH64461.1"/>
    </source>
</evidence>
<dbReference type="InterPro" id="IPR036583">
    <property type="entry name" value="23S_rRNA_IVS_sf"/>
</dbReference>
<dbReference type="OrthoDB" id="9811959at2"/>
<reference evidence="1 2" key="1">
    <citation type="journal article" date="2015" name="Int. J. Syst. Evol. Microbiol.">
        <title>Mariniphaga sediminis sp. nov., isolated from coastal sediment.</title>
        <authorList>
            <person name="Wang F.Q."/>
            <person name="Shen Q.Y."/>
            <person name="Chen G.J."/>
            <person name="Du Z.J."/>
        </authorList>
    </citation>
    <scope>NUCLEOTIDE SEQUENCE [LARGE SCALE GENOMIC DNA]</scope>
    <source>
        <strain evidence="1 2">SY21</strain>
    </source>
</reference>
<name>A0A399D1A3_9BACT</name>
<dbReference type="AlphaFoldDB" id="A0A399D1A3"/>
<evidence type="ECO:0000313" key="2">
    <source>
        <dbReference type="Proteomes" id="UP000266441"/>
    </source>
</evidence>
<dbReference type="SUPFAM" id="SSF158446">
    <property type="entry name" value="IVS-encoded protein-like"/>
    <property type="match status" value="1"/>
</dbReference>
<keyword evidence="2" id="KW-1185">Reference proteome</keyword>
<dbReference type="Pfam" id="PF05635">
    <property type="entry name" value="23S_rRNA_IVP"/>
    <property type="match status" value="1"/>
</dbReference>
<comment type="caution">
    <text evidence="1">The sequence shown here is derived from an EMBL/GenBank/DDBJ whole genome shotgun (WGS) entry which is preliminary data.</text>
</comment>